<proteinExistence type="predicted"/>
<protein>
    <submittedName>
        <fullName evidence="1">Uncharacterized protein</fullName>
    </submittedName>
</protein>
<keyword evidence="2" id="KW-1185">Reference proteome</keyword>
<reference evidence="1" key="1">
    <citation type="journal article" date="2021" name="New Phytol.">
        <title>Evolutionary innovations through gain and loss of genes in the ectomycorrhizal Boletales.</title>
        <authorList>
            <person name="Wu G."/>
            <person name="Miyauchi S."/>
            <person name="Morin E."/>
            <person name="Kuo A."/>
            <person name="Drula E."/>
            <person name="Varga T."/>
            <person name="Kohler A."/>
            <person name="Feng B."/>
            <person name="Cao Y."/>
            <person name="Lipzen A."/>
            <person name="Daum C."/>
            <person name="Hundley H."/>
            <person name="Pangilinan J."/>
            <person name="Johnson J."/>
            <person name="Barry K."/>
            <person name="LaButti K."/>
            <person name="Ng V."/>
            <person name="Ahrendt S."/>
            <person name="Min B."/>
            <person name="Choi I.G."/>
            <person name="Park H."/>
            <person name="Plett J.M."/>
            <person name="Magnuson J."/>
            <person name="Spatafora J.W."/>
            <person name="Nagy L.G."/>
            <person name="Henrissat B."/>
            <person name="Grigoriev I.V."/>
            <person name="Yang Z.L."/>
            <person name="Xu J."/>
            <person name="Martin F.M."/>
        </authorList>
    </citation>
    <scope>NUCLEOTIDE SEQUENCE</scope>
    <source>
        <strain evidence="1">KUC20120723A-06</strain>
    </source>
</reference>
<evidence type="ECO:0000313" key="2">
    <source>
        <dbReference type="Proteomes" id="UP000790709"/>
    </source>
</evidence>
<name>A0ACB8AXB2_9AGAM</name>
<gene>
    <name evidence="1" type="ORF">BV22DRAFT_1052010</name>
</gene>
<dbReference type="EMBL" id="MU266869">
    <property type="protein sequence ID" value="KAH7918040.1"/>
    <property type="molecule type" value="Genomic_DNA"/>
</dbReference>
<sequence length="337" mass="37562">MFSPMSNHGAASHPGSPSFTSDHGVPVRRGSFSSMSDGGDLHSVRVPLETQTTLSSPGLEQFFGHDAMAKPPGYGIAVRRGSFSSSSMSDGEGPHPFEVTPETQPQIRYAERQTHPTDQSTPNEPPSRVSRPSSLTGLEQFRGHGTMSELALCYIASRIRAALPVLRRPLGLSQGIQWYNQESQWYACFDDEIDLATNAIAMHIINNGGTAPHIPQFLSATIYKWLTLRNADVDHHSMVLQMRRCHYGCPPDDPTLDAGRYEDDWWNDLRIYNPPRTRVGLDLMEDRAMEHFRHLRVEFSWWWINPKSQEKIMYSGAPGAPPHLNAHTGGGATEDTI</sequence>
<organism evidence="1 2">
    <name type="scientific">Leucogyrophana mollusca</name>
    <dbReference type="NCBI Taxonomy" id="85980"/>
    <lineage>
        <taxon>Eukaryota</taxon>
        <taxon>Fungi</taxon>
        <taxon>Dikarya</taxon>
        <taxon>Basidiomycota</taxon>
        <taxon>Agaricomycotina</taxon>
        <taxon>Agaricomycetes</taxon>
        <taxon>Agaricomycetidae</taxon>
        <taxon>Boletales</taxon>
        <taxon>Boletales incertae sedis</taxon>
        <taxon>Leucogyrophana</taxon>
    </lineage>
</organism>
<comment type="caution">
    <text evidence="1">The sequence shown here is derived from an EMBL/GenBank/DDBJ whole genome shotgun (WGS) entry which is preliminary data.</text>
</comment>
<dbReference type="Proteomes" id="UP000790709">
    <property type="component" value="Unassembled WGS sequence"/>
</dbReference>
<accession>A0ACB8AXB2</accession>
<evidence type="ECO:0000313" key="1">
    <source>
        <dbReference type="EMBL" id="KAH7918040.1"/>
    </source>
</evidence>